<dbReference type="SUPFAM" id="SSF49562">
    <property type="entry name" value="C2 domain (Calcium/lipid-binding domain, CaLB)"/>
    <property type="match status" value="2"/>
</dbReference>
<dbReference type="PANTHER" id="PTHR31425:SF26">
    <property type="entry name" value="PROTEIN QUIRKY-LIKE"/>
    <property type="match status" value="1"/>
</dbReference>
<evidence type="ECO:0000313" key="3">
    <source>
        <dbReference type="Proteomes" id="UP000593576"/>
    </source>
</evidence>
<sequence length="196" mass="22065">MEPSVCLHRRSNSVVICEDPRERKGKEFVNNEFIGKIAINVSDIPTQVPLDSPLAPEWYKLEDKDMDKANLSVGELMLVIWFGTQADEVFIDAWHSYVATVTGLLRTRVSADKSLNPRWNEDLMFVAAEPFYDYLVLTVVGGDVVQELKFASKLNVRISLDGGYHVFDGSLIAAAITERHLTGCGHQHLVCRSWEL</sequence>
<protein>
    <recommendedName>
        <fullName evidence="1">C2 domain-containing protein</fullName>
    </recommendedName>
</protein>
<dbReference type="InterPro" id="IPR000008">
    <property type="entry name" value="C2_dom"/>
</dbReference>
<accession>A0A7J9NDY6</accession>
<keyword evidence="3" id="KW-1185">Reference proteome</keyword>
<dbReference type="InterPro" id="IPR047259">
    <property type="entry name" value="QUIRKY-like"/>
</dbReference>
<dbReference type="EMBL" id="JABFAF010279289">
    <property type="protein sequence ID" value="MBA0881450.1"/>
    <property type="molecule type" value="Genomic_DNA"/>
</dbReference>
<dbReference type="OrthoDB" id="965431at2759"/>
<reference evidence="2 3" key="1">
    <citation type="journal article" date="2019" name="Genome Biol. Evol.">
        <title>Insights into the evolution of the New World diploid cottons (Gossypium, subgenus Houzingenia) based on genome sequencing.</title>
        <authorList>
            <person name="Grover C.E."/>
            <person name="Arick M.A. 2nd"/>
            <person name="Thrash A."/>
            <person name="Conover J.L."/>
            <person name="Sanders W.S."/>
            <person name="Peterson D.G."/>
            <person name="Frelichowski J.E."/>
            <person name="Scheffler J.A."/>
            <person name="Scheffler B.E."/>
            <person name="Wendel J.F."/>
        </authorList>
    </citation>
    <scope>NUCLEOTIDE SEQUENCE [LARGE SCALE GENOMIC DNA]</scope>
    <source>
        <strain evidence="2">1</strain>
        <tissue evidence="2">Leaf</tissue>
    </source>
</reference>
<dbReference type="InterPro" id="IPR035892">
    <property type="entry name" value="C2_domain_sf"/>
</dbReference>
<name>A0A7J9NDY6_GOSSC</name>
<dbReference type="AlphaFoldDB" id="A0A7J9NDY6"/>
<gene>
    <name evidence="2" type="ORF">Goshw_030371</name>
</gene>
<dbReference type="PANTHER" id="PTHR31425">
    <property type="entry name" value="PHOSPHORIBOSYLANTHRANILATE TRANSFERASE ISOFORM 1"/>
    <property type="match status" value="1"/>
</dbReference>
<evidence type="ECO:0000313" key="2">
    <source>
        <dbReference type="EMBL" id="MBA0881450.1"/>
    </source>
</evidence>
<dbReference type="Proteomes" id="UP000593576">
    <property type="component" value="Unassembled WGS sequence"/>
</dbReference>
<dbReference type="Pfam" id="PF00168">
    <property type="entry name" value="C2"/>
    <property type="match status" value="1"/>
</dbReference>
<evidence type="ECO:0000259" key="1">
    <source>
        <dbReference type="Pfam" id="PF00168"/>
    </source>
</evidence>
<feature type="domain" description="C2" evidence="1">
    <location>
        <begin position="105"/>
        <end position="158"/>
    </location>
</feature>
<comment type="caution">
    <text evidence="2">The sequence shown here is derived from an EMBL/GenBank/DDBJ whole genome shotgun (WGS) entry which is preliminary data.</text>
</comment>
<organism evidence="2 3">
    <name type="scientific">Gossypium schwendimanii</name>
    <name type="common">Cotton</name>
    <dbReference type="NCBI Taxonomy" id="34291"/>
    <lineage>
        <taxon>Eukaryota</taxon>
        <taxon>Viridiplantae</taxon>
        <taxon>Streptophyta</taxon>
        <taxon>Embryophyta</taxon>
        <taxon>Tracheophyta</taxon>
        <taxon>Spermatophyta</taxon>
        <taxon>Magnoliopsida</taxon>
        <taxon>eudicotyledons</taxon>
        <taxon>Gunneridae</taxon>
        <taxon>Pentapetalae</taxon>
        <taxon>rosids</taxon>
        <taxon>malvids</taxon>
        <taxon>Malvales</taxon>
        <taxon>Malvaceae</taxon>
        <taxon>Malvoideae</taxon>
        <taxon>Gossypium</taxon>
    </lineage>
</organism>
<proteinExistence type="predicted"/>